<dbReference type="Proteomes" id="UP000534783">
    <property type="component" value="Unassembled WGS sequence"/>
</dbReference>
<gene>
    <name evidence="1" type="ORF">MNODULE_22390</name>
</gene>
<evidence type="ECO:0000313" key="1">
    <source>
        <dbReference type="EMBL" id="NKE73513.1"/>
    </source>
</evidence>
<reference evidence="1 2" key="1">
    <citation type="journal article" date="2020" name="Nature">
        <title>Bacterial chemolithoautotrophy via manganese oxidation.</title>
        <authorList>
            <person name="Yu H."/>
            <person name="Leadbetter J.R."/>
        </authorList>
    </citation>
    <scope>NUCLEOTIDE SEQUENCE [LARGE SCALE GENOMIC DNA]</scope>
    <source>
        <strain evidence="1 2">Mn-1</strain>
    </source>
</reference>
<sequence length="92" mass="10415">MGLTKERMLMGFVVVQAVVILFLIHKTISLRNENPSLRTAGEYFKKAYEEISDEGDASIRSLLDERESLLRELSVTKEVAREYGIKLAGSRP</sequence>
<dbReference type="EMBL" id="VTOW01000008">
    <property type="protein sequence ID" value="NKE73513.1"/>
    <property type="molecule type" value="Genomic_DNA"/>
</dbReference>
<protein>
    <submittedName>
        <fullName evidence="1">Uncharacterized protein</fullName>
    </submittedName>
</protein>
<dbReference type="AlphaFoldDB" id="A0A7X6DU98"/>
<accession>A0A7X6DU98</accession>
<proteinExistence type="predicted"/>
<evidence type="ECO:0000313" key="2">
    <source>
        <dbReference type="Proteomes" id="UP000534783"/>
    </source>
</evidence>
<dbReference type="RefSeq" id="WP_168063474.1">
    <property type="nucleotide sequence ID" value="NZ_VTOW01000008.1"/>
</dbReference>
<organism evidence="1 2">
    <name type="scientific">Candidatus Manganitrophus noduliformans</name>
    <dbReference type="NCBI Taxonomy" id="2606439"/>
    <lineage>
        <taxon>Bacteria</taxon>
        <taxon>Pseudomonadati</taxon>
        <taxon>Nitrospirota</taxon>
        <taxon>Nitrospiria</taxon>
        <taxon>Candidatus Troglogloeales</taxon>
        <taxon>Candidatus Manganitrophaceae</taxon>
        <taxon>Candidatus Manganitrophus</taxon>
    </lineage>
</organism>
<comment type="caution">
    <text evidence="1">The sequence shown here is derived from an EMBL/GenBank/DDBJ whole genome shotgun (WGS) entry which is preliminary data.</text>
</comment>
<name>A0A7X6DU98_9BACT</name>
<keyword evidence="2" id="KW-1185">Reference proteome</keyword>